<organism evidence="1 2">
    <name type="scientific">Colocasia esculenta</name>
    <name type="common">Wild taro</name>
    <name type="synonym">Arum esculentum</name>
    <dbReference type="NCBI Taxonomy" id="4460"/>
    <lineage>
        <taxon>Eukaryota</taxon>
        <taxon>Viridiplantae</taxon>
        <taxon>Streptophyta</taxon>
        <taxon>Embryophyta</taxon>
        <taxon>Tracheophyta</taxon>
        <taxon>Spermatophyta</taxon>
        <taxon>Magnoliopsida</taxon>
        <taxon>Liliopsida</taxon>
        <taxon>Araceae</taxon>
        <taxon>Aroideae</taxon>
        <taxon>Colocasieae</taxon>
        <taxon>Colocasia</taxon>
    </lineage>
</organism>
<evidence type="ECO:0000313" key="1">
    <source>
        <dbReference type="EMBL" id="MQL73176.1"/>
    </source>
</evidence>
<dbReference type="Proteomes" id="UP000652761">
    <property type="component" value="Unassembled WGS sequence"/>
</dbReference>
<protein>
    <submittedName>
        <fullName evidence="1">Uncharacterized protein</fullName>
    </submittedName>
</protein>
<keyword evidence="2" id="KW-1185">Reference proteome</keyword>
<accession>A0A843TSM4</accession>
<sequence length="279" mass="30301">MDPLHQVNSRGEFHRRAAPSLCLELTLAVFIRVLPFFDLAQESDFSILLPRLAFSRPLLGFLDRARGRTLGQLIMGSAIWIQPIIAVCWLTVGVRSEAAEPRLEDSPFGFSPPLRLGFDLVDLDSLLTKEEFLADLLGVCWLRVWLGRPGWFADQGGVFSRPSGGLLAKGGVLADLLGVYRLRVWLGRPGWFADQGGVLADLLGVCWLEGSEGCCPGNSCSGAKYIFKCLPFSGGKGRSPACVASVYPPPSYTPDEGGLLLLRLRSGGGRLPTGRAMIR</sequence>
<proteinExistence type="predicted"/>
<dbReference type="EMBL" id="NMUH01000156">
    <property type="protein sequence ID" value="MQL73176.1"/>
    <property type="molecule type" value="Genomic_DNA"/>
</dbReference>
<evidence type="ECO:0000313" key="2">
    <source>
        <dbReference type="Proteomes" id="UP000652761"/>
    </source>
</evidence>
<comment type="caution">
    <text evidence="1">The sequence shown here is derived from an EMBL/GenBank/DDBJ whole genome shotgun (WGS) entry which is preliminary data.</text>
</comment>
<gene>
    <name evidence="1" type="ORF">Taro_005541</name>
</gene>
<dbReference type="AlphaFoldDB" id="A0A843TSM4"/>
<reference evidence="1" key="1">
    <citation type="submission" date="2017-07" db="EMBL/GenBank/DDBJ databases">
        <title>Taro Niue Genome Assembly and Annotation.</title>
        <authorList>
            <person name="Atibalentja N."/>
            <person name="Keating K."/>
            <person name="Fields C.J."/>
        </authorList>
    </citation>
    <scope>NUCLEOTIDE SEQUENCE</scope>
    <source>
        <strain evidence="1">Niue_2</strain>
        <tissue evidence="1">Leaf</tissue>
    </source>
</reference>
<name>A0A843TSM4_COLES</name>